<feature type="domain" description="Mediator complex subunit 16 C-terminal" evidence="2">
    <location>
        <begin position="879"/>
        <end position="938"/>
    </location>
</feature>
<dbReference type="Proteomes" id="UP000807769">
    <property type="component" value="Unassembled WGS sequence"/>
</dbReference>
<evidence type="ECO:0000313" key="4">
    <source>
        <dbReference type="Proteomes" id="UP000807769"/>
    </source>
</evidence>
<dbReference type="AlphaFoldDB" id="A0A9P7EPX9"/>
<gene>
    <name evidence="3" type="ORF">BJ212DRAFT_1310804</name>
</gene>
<dbReference type="Pfam" id="PF20719">
    <property type="entry name" value="Med16_C"/>
    <property type="match status" value="1"/>
</dbReference>
<dbReference type="EMBL" id="JABBWG010000001">
    <property type="protein sequence ID" value="KAG1827191.1"/>
    <property type="molecule type" value="Genomic_DNA"/>
</dbReference>
<dbReference type="RefSeq" id="XP_041200038.1">
    <property type="nucleotide sequence ID" value="XM_041333993.1"/>
</dbReference>
<sequence>MYPDARNSPSKGKAKQADAQNWHSHWWDFHPLADHLKRPVAWSNASTIFTPHPSQPLILGRLFSSSKQFIIVSPDQILNNPAAYEPPNVITVSSNDHWLFAYFPGRDRDGVACLWQRGYSIDKWNIRDYWACERGAGIVNAVFVGAEREWVACPDGSTTRLTQSGPLTPVSNPTLLAVTQAHQLNVYFLRTYAPGVKSLTCSLVQPSCTAENMSQVAHDPPRGPKTSRLCSAASFSFIFHDRTRLAESVFMVAMRSRRYPLSDTLRAAASDSSHDLGLSLDMSIDNQLDERPPLLDWNSYEEEQMIELCEVKLRFDGMYMFLFAAPLSPIYHPGPCLTNFMFVSVPAFKPDTSTSPKASPTKDKQPQRGQLELPTTYLVASFLDFGEYASLPKSRIVAYSIVRVVPPNGKIPWAARLVGDRSFSPRILTVAAPGSLSIATRKVTVIVAITNPGGPLPRGAAKPKDIPVGNLFALQLPDLSDHPDYDHPSILAPVNRTSSDCPLSIFISPNKLLACAVSMLQTSVYTLPRARITSGSKDTLHQLPLAQALTIALQSRRSTADISHILSLPSTPVAMLHDTLFGTLTSYEVNARLGTANPFTMVDVMGVAVEIYRARARRTQNEDEKERYLMLSRNALNVCSVSACLAAFEDCKESEGYDLEPVWQLISLSTWVVAFLEDLMKECVFLADLADPTPNTSLNPNEVVPKEEPMDDNPFLRNWLTSPFQQATNQSPHPVSLDAPILLHLVHPLVLTNLRAVVFHVSSFHQYLASMTAKRENSQFARDTMLDLINSSGLDLKVLEDILSTAIPEASAIPVEEIMASFAEGHPVLAQHEQLKKTIRSLTISSAIDRPSLFIKSSDLIDGFANLSASDRPVGDDPGVDVVTKGRLLTQNPGLLCLRCGGRSQVGGDVMVGGHSSPRWKAWERMWTARCICGGSWVSGNI</sequence>
<protein>
    <recommendedName>
        <fullName evidence="2">Mediator complex subunit 16 C-terminal domain-containing protein</fullName>
    </recommendedName>
</protein>
<organism evidence="3 4">
    <name type="scientific">Suillus subaureus</name>
    <dbReference type="NCBI Taxonomy" id="48587"/>
    <lineage>
        <taxon>Eukaryota</taxon>
        <taxon>Fungi</taxon>
        <taxon>Dikarya</taxon>
        <taxon>Basidiomycota</taxon>
        <taxon>Agaricomycotina</taxon>
        <taxon>Agaricomycetes</taxon>
        <taxon>Agaricomycetidae</taxon>
        <taxon>Boletales</taxon>
        <taxon>Suillineae</taxon>
        <taxon>Suillaceae</taxon>
        <taxon>Suillus</taxon>
    </lineage>
</organism>
<feature type="region of interest" description="Disordered" evidence="1">
    <location>
        <begin position="351"/>
        <end position="370"/>
    </location>
</feature>
<keyword evidence="4" id="KW-1185">Reference proteome</keyword>
<dbReference type="GeneID" id="64628010"/>
<proteinExistence type="predicted"/>
<dbReference type="InterPro" id="IPR048339">
    <property type="entry name" value="Mediator_Med16_C"/>
</dbReference>
<evidence type="ECO:0000256" key="1">
    <source>
        <dbReference type="SAM" id="MobiDB-lite"/>
    </source>
</evidence>
<reference evidence="3" key="1">
    <citation type="journal article" date="2020" name="New Phytol.">
        <title>Comparative genomics reveals dynamic genome evolution in host specialist ectomycorrhizal fungi.</title>
        <authorList>
            <person name="Lofgren L.A."/>
            <person name="Nguyen N.H."/>
            <person name="Vilgalys R."/>
            <person name="Ruytinx J."/>
            <person name="Liao H.L."/>
            <person name="Branco S."/>
            <person name="Kuo A."/>
            <person name="LaButti K."/>
            <person name="Lipzen A."/>
            <person name="Andreopoulos W."/>
            <person name="Pangilinan J."/>
            <person name="Riley R."/>
            <person name="Hundley H."/>
            <person name="Na H."/>
            <person name="Barry K."/>
            <person name="Grigoriev I.V."/>
            <person name="Stajich J.E."/>
            <person name="Kennedy P.G."/>
        </authorList>
    </citation>
    <scope>NUCLEOTIDE SEQUENCE</scope>
    <source>
        <strain evidence="3">MN1</strain>
    </source>
</reference>
<name>A0A9P7EPX9_9AGAM</name>
<accession>A0A9P7EPX9</accession>
<comment type="caution">
    <text evidence="3">The sequence shown here is derived from an EMBL/GenBank/DDBJ whole genome shotgun (WGS) entry which is preliminary data.</text>
</comment>
<dbReference type="OrthoDB" id="2535907at2759"/>
<evidence type="ECO:0000313" key="3">
    <source>
        <dbReference type="EMBL" id="KAG1827191.1"/>
    </source>
</evidence>
<evidence type="ECO:0000259" key="2">
    <source>
        <dbReference type="Pfam" id="PF20719"/>
    </source>
</evidence>